<protein>
    <submittedName>
        <fullName evidence="4">Sugar/nucleoside kinase (Ribokinase family)</fullName>
    </submittedName>
</protein>
<dbReference type="PANTHER" id="PTHR10584">
    <property type="entry name" value="SUGAR KINASE"/>
    <property type="match status" value="1"/>
</dbReference>
<dbReference type="InterPro" id="IPR029056">
    <property type="entry name" value="Ribokinase-like"/>
</dbReference>
<accession>A0A841FSR3</accession>
<dbReference type="EMBL" id="JACHGT010000019">
    <property type="protein sequence ID" value="MBB6039076.1"/>
    <property type="molecule type" value="Genomic_DNA"/>
</dbReference>
<name>A0A841FSR3_9ACTN</name>
<organism evidence="4 5">
    <name type="scientific">Phytomonospora endophytica</name>
    <dbReference type="NCBI Taxonomy" id="714109"/>
    <lineage>
        <taxon>Bacteria</taxon>
        <taxon>Bacillati</taxon>
        <taxon>Actinomycetota</taxon>
        <taxon>Actinomycetes</taxon>
        <taxon>Micromonosporales</taxon>
        <taxon>Micromonosporaceae</taxon>
        <taxon>Phytomonospora</taxon>
    </lineage>
</organism>
<comment type="caution">
    <text evidence="4">The sequence shown here is derived from an EMBL/GenBank/DDBJ whole genome shotgun (WGS) entry which is preliminary data.</text>
</comment>
<evidence type="ECO:0000313" key="4">
    <source>
        <dbReference type="EMBL" id="MBB6039076.1"/>
    </source>
</evidence>
<dbReference type="GO" id="GO:0005829">
    <property type="term" value="C:cytosol"/>
    <property type="evidence" value="ECO:0007669"/>
    <property type="project" value="TreeGrafter"/>
</dbReference>
<dbReference type="RefSeq" id="WP_184792114.1">
    <property type="nucleotide sequence ID" value="NZ_BONT01000001.1"/>
</dbReference>
<dbReference type="InterPro" id="IPR002173">
    <property type="entry name" value="Carboh/pur_kinase_PfkB_CS"/>
</dbReference>
<dbReference type="Proteomes" id="UP000548476">
    <property type="component" value="Unassembled WGS sequence"/>
</dbReference>
<evidence type="ECO:0000256" key="2">
    <source>
        <dbReference type="ARBA" id="ARBA00022777"/>
    </source>
</evidence>
<dbReference type="AlphaFoldDB" id="A0A841FSR3"/>
<sequence>MTGRLDVLVVGGTGVDTIVRVDSHPVPYADSVPVPPIRDWVGNTGNAVALACHTLGMATTLIDFLGEDTQGALVRAEYARRGLDFAWLPNPAGTTRSVNLVDATGRRQSFFDPRHPGRDLPRDFYLPYVERARHVHVTISDYAAGVFDDVGPGVSTSTDLHDWDGVNPYHRRFALRADLVFLSAVALGERRGEVMRAIRDEGRASVVVATSGARGVDVLDDDGPRHFPAVDPPGPVVDSNGAGDSFVAAFLWARARGGETDDCVRAGLVGGAFACTSEGTASAFIDATTLGGSLPGG</sequence>
<dbReference type="InterPro" id="IPR011611">
    <property type="entry name" value="PfkB_dom"/>
</dbReference>
<evidence type="ECO:0000256" key="1">
    <source>
        <dbReference type="ARBA" id="ARBA00022679"/>
    </source>
</evidence>
<gene>
    <name evidence="4" type="ORF">HNR73_006965</name>
</gene>
<dbReference type="SUPFAM" id="SSF53613">
    <property type="entry name" value="Ribokinase-like"/>
    <property type="match status" value="1"/>
</dbReference>
<reference evidence="4 5" key="1">
    <citation type="submission" date="2020-08" db="EMBL/GenBank/DDBJ databases">
        <title>Genomic Encyclopedia of Type Strains, Phase IV (KMG-IV): sequencing the most valuable type-strain genomes for metagenomic binning, comparative biology and taxonomic classification.</title>
        <authorList>
            <person name="Goeker M."/>
        </authorList>
    </citation>
    <scope>NUCLEOTIDE SEQUENCE [LARGE SCALE GENOMIC DNA]</scope>
    <source>
        <strain evidence="4 5">YIM 65646</strain>
    </source>
</reference>
<keyword evidence="1" id="KW-0808">Transferase</keyword>
<evidence type="ECO:0000313" key="5">
    <source>
        <dbReference type="Proteomes" id="UP000548476"/>
    </source>
</evidence>
<dbReference type="Pfam" id="PF00294">
    <property type="entry name" value="PfkB"/>
    <property type="match status" value="1"/>
</dbReference>
<dbReference type="PROSITE" id="PS00584">
    <property type="entry name" value="PFKB_KINASES_2"/>
    <property type="match status" value="1"/>
</dbReference>
<feature type="domain" description="Carbohydrate kinase PfkB" evidence="3">
    <location>
        <begin position="193"/>
        <end position="282"/>
    </location>
</feature>
<keyword evidence="5" id="KW-1185">Reference proteome</keyword>
<evidence type="ECO:0000259" key="3">
    <source>
        <dbReference type="Pfam" id="PF00294"/>
    </source>
</evidence>
<dbReference type="Gene3D" id="3.40.1190.20">
    <property type="match status" value="1"/>
</dbReference>
<dbReference type="GO" id="GO:0016301">
    <property type="term" value="F:kinase activity"/>
    <property type="evidence" value="ECO:0007669"/>
    <property type="project" value="UniProtKB-KW"/>
</dbReference>
<proteinExistence type="predicted"/>
<dbReference type="PANTHER" id="PTHR10584:SF166">
    <property type="entry name" value="RIBOKINASE"/>
    <property type="match status" value="1"/>
</dbReference>
<keyword evidence="2 4" id="KW-0418">Kinase</keyword>